<organism evidence="16 17">
    <name type="scientific">Serratia rubidaea</name>
    <name type="common">Serratia marinorubra</name>
    <dbReference type="NCBI Taxonomy" id="61652"/>
    <lineage>
        <taxon>Bacteria</taxon>
        <taxon>Pseudomonadati</taxon>
        <taxon>Pseudomonadota</taxon>
        <taxon>Gammaproteobacteria</taxon>
        <taxon>Enterobacterales</taxon>
        <taxon>Yersiniaceae</taxon>
        <taxon>Serratia</taxon>
    </lineage>
</organism>
<dbReference type="Pfam" id="PF00875">
    <property type="entry name" value="DNA_photolyase"/>
    <property type="match status" value="1"/>
</dbReference>
<dbReference type="InterPro" id="IPR006050">
    <property type="entry name" value="DNA_photolyase_N"/>
</dbReference>
<evidence type="ECO:0000256" key="1">
    <source>
        <dbReference type="ARBA" id="ARBA00001932"/>
    </source>
</evidence>
<evidence type="ECO:0000256" key="3">
    <source>
        <dbReference type="ARBA" id="ARBA00013149"/>
    </source>
</evidence>
<evidence type="ECO:0000256" key="4">
    <source>
        <dbReference type="ARBA" id="ARBA00014046"/>
    </source>
</evidence>
<feature type="site" description="Electron transfer via tryptophanyl radical" evidence="13">
    <location>
        <position position="386"/>
    </location>
</feature>
<dbReference type="EC" id="4.1.99.3" evidence="3"/>
<dbReference type="PROSITE" id="PS51645">
    <property type="entry name" value="PHR_CRY_ALPHA_BETA"/>
    <property type="match status" value="1"/>
</dbReference>
<feature type="site" description="Electron transfer via tryptophanyl radical" evidence="13">
    <location>
        <position position="363"/>
    </location>
</feature>
<dbReference type="Gene3D" id="1.25.40.80">
    <property type="match status" value="1"/>
</dbReference>
<dbReference type="AlphaFoldDB" id="A0A3S4GLX7"/>
<dbReference type="InterPro" id="IPR018394">
    <property type="entry name" value="DNA_photolyase_1_CS_C"/>
</dbReference>
<feature type="binding site" evidence="12">
    <location>
        <begin position="376"/>
        <end position="378"/>
    </location>
    <ligand>
        <name>FAD</name>
        <dbReference type="ChEBI" id="CHEBI:57692"/>
    </ligand>
</feature>
<dbReference type="Proteomes" id="UP000271603">
    <property type="component" value="Chromosome"/>
</dbReference>
<comment type="similarity">
    <text evidence="14">Belongs to the DNA photolyase family.</text>
</comment>
<evidence type="ECO:0000256" key="8">
    <source>
        <dbReference type="ARBA" id="ARBA00031671"/>
    </source>
</evidence>
<comment type="function">
    <text evidence="10">Involved in repair of UV radiation-induced DNA damage. Catalyzes the light-dependent monomerization (300-600 nm) of cyclobutyl pyrimidine dimers (in cis-syn configuration), which are formed between adjacent bases on the same DNA strand upon exposure to ultraviolet radiation.</text>
</comment>
<feature type="binding site" evidence="12">
    <location>
        <begin position="278"/>
        <end position="285"/>
    </location>
    <ligand>
        <name>FAD</name>
        <dbReference type="ChEBI" id="CHEBI:57692"/>
    </ligand>
</feature>
<dbReference type="InterPro" id="IPR002081">
    <property type="entry name" value="Cryptochrome/DNA_photolyase_1"/>
</dbReference>
<dbReference type="InterPro" id="IPR036134">
    <property type="entry name" value="Crypto/Photolyase_FAD-like_sf"/>
</dbReference>
<keyword evidence="5 12" id="KW-0285">Flavoprotein</keyword>
<accession>A0A3S4GLX7</accession>
<comment type="similarity">
    <text evidence="2">Belongs to the DNA photolyase class-1 family.</text>
</comment>
<evidence type="ECO:0000256" key="14">
    <source>
        <dbReference type="RuleBase" id="RU004182"/>
    </source>
</evidence>
<dbReference type="Gene3D" id="1.10.579.10">
    <property type="entry name" value="DNA Cyclobutane Dipyrimidine Photolyase, subunit A, domain 3"/>
    <property type="match status" value="1"/>
</dbReference>
<keyword evidence="16" id="KW-0456">Lyase</keyword>
<dbReference type="PROSITE" id="PS00691">
    <property type="entry name" value="DNA_PHOTOLYASES_1_2"/>
    <property type="match status" value="1"/>
</dbReference>
<evidence type="ECO:0000256" key="11">
    <source>
        <dbReference type="ARBA" id="ARBA00083107"/>
    </source>
</evidence>
<dbReference type="EMBL" id="LR134155">
    <property type="protein sequence ID" value="VEA72351.1"/>
    <property type="molecule type" value="Genomic_DNA"/>
</dbReference>
<dbReference type="STRING" id="61652.AXX16_3925"/>
<protein>
    <recommendedName>
        <fullName evidence="4">Deoxyribodipyrimidine photo-lyase</fullName>
        <ecNumber evidence="3">4.1.99.3</ecNumber>
    </recommendedName>
    <alternativeName>
        <fullName evidence="8">DNA photolyase</fullName>
    </alternativeName>
    <alternativeName>
        <fullName evidence="11">Photoreactivating enzyme</fullName>
    </alternativeName>
</protein>
<dbReference type="Pfam" id="PF03441">
    <property type="entry name" value="FAD_binding_7"/>
    <property type="match status" value="1"/>
</dbReference>
<evidence type="ECO:0000313" key="16">
    <source>
        <dbReference type="EMBL" id="VEA72351.1"/>
    </source>
</evidence>
<dbReference type="GO" id="GO:0071949">
    <property type="term" value="F:FAD binding"/>
    <property type="evidence" value="ECO:0007669"/>
    <property type="project" value="TreeGrafter"/>
</dbReference>
<dbReference type="PROSITE" id="PS00394">
    <property type="entry name" value="DNA_PHOTOLYASES_1_1"/>
    <property type="match status" value="1"/>
</dbReference>
<gene>
    <name evidence="16" type="primary">phrB</name>
    <name evidence="16" type="ORF">NCTC9419_03956</name>
</gene>
<name>A0A3S4GLX7_SERRU</name>
<dbReference type="NCBIfam" id="NF007955">
    <property type="entry name" value="PRK10674.1"/>
    <property type="match status" value="1"/>
</dbReference>
<evidence type="ECO:0000256" key="12">
    <source>
        <dbReference type="PIRSR" id="PIRSR602081-1"/>
    </source>
</evidence>
<dbReference type="InterPro" id="IPR036155">
    <property type="entry name" value="Crypto/Photolyase_N_sf"/>
</dbReference>
<evidence type="ECO:0000313" key="17">
    <source>
        <dbReference type="Proteomes" id="UP000271603"/>
    </source>
</evidence>
<dbReference type="GO" id="GO:0003904">
    <property type="term" value="F:deoxyribodipyrimidine photo-lyase activity"/>
    <property type="evidence" value="ECO:0007669"/>
    <property type="project" value="UniProtKB-EC"/>
</dbReference>
<dbReference type="GO" id="GO:0009416">
    <property type="term" value="P:response to light stimulus"/>
    <property type="evidence" value="ECO:0007669"/>
    <property type="project" value="TreeGrafter"/>
</dbReference>
<feature type="binding site" evidence="12">
    <location>
        <begin position="236"/>
        <end position="240"/>
    </location>
    <ligand>
        <name>FAD</name>
        <dbReference type="ChEBI" id="CHEBI:57692"/>
    </ligand>
</feature>
<sequence>MTTHLVWLRNDLRITDNKALHAACSDPQAQVVALFIATPQQWRRHEMAPRQAAFIYANLLQLRSQLAQRGIPLRVQQCDDFAAAARWLVDYCRATGVDALFYNRQYELNERRRDRQVESALAETLTCHAFDDALLLPPGSVQTGSGEMYQVFTPFRKAFLQRLLSADVRSLSAPSVRAGGAIAEPAAPEPFAYPDAEWDAAFPPGEEHALRRLRAFCREQVEDYRQRRDFPALDATSGLSPYLALGVLSPRQCFNRLRLTCPDLLTQPESGAFTWLNELIWREFYRHLLVAHPALCRHRPFIGWTDAVRWNPDAEALQAWQQGRTGYPIVDAAMRQLNHTGWMHNRLRMIVASFLVKDLLIDWRAGERYFMRQLLDGDFAANNGGWQWAASTGTDAAPYFRIFNPTTQGERFDPQGAFIRKWLPELADVPDNELHHPHRWAEQQGVALAYPPPIVDHRQARLTTLAAFEAAKRGGSNGHRKEQTYVEDNTGRLSERLFGAGAGRV</sequence>
<feature type="domain" description="Photolyase/cryptochrome alpha/beta" evidence="15">
    <location>
        <begin position="2"/>
        <end position="135"/>
    </location>
</feature>
<evidence type="ECO:0000256" key="9">
    <source>
        <dbReference type="ARBA" id="ARBA00033999"/>
    </source>
</evidence>
<feature type="site" description="Electron transfer via tryptophanyl radical" evidence="13">
    <location>
        <position position="310"/>
    </location>
</feature>
<dbReference type="PANTHER" id="PTHR11455">
    <property type="entry name" value="CRYPTOCHROME"/>
    <property type="match status" value="1"/>
</dbReference>
<proteinExistence type="inferred from homology"/>
<dbReference type="GO" id="GO:0003677">
    <property type="term" value="F:DNA binding"/>
    <property type="evidence" value="ECO:0007669"/>
    <property type="project" value="TreeGrafter"/>
</dbReference>
<feature type="binding site" evidence="12">
    <location>
        <position position="224"/>
    </location>
    <ligand>
        <name>FAD</name>
        <dbReference type="ChEBI" id="CHEBI:57692"/>
    </ligand>
</feature>
<dbReference type="Gene3D" id="3.40.50.620">
    <property type="entry name" value="HUPs"/>
    <property type="match status" value="1"/>
</dbReference>
<dbReference type="PANTHER" id="PTHR11455:SF9">
    <property type="entry name" value="CRYPTOCHROME CIRCADIAN CLOCK 5 ISOFORM X1"/>
    <property type="match status" value="1"/>
</dbReference>
<dbReference type="SUPFAM" id="SSF48173">
    <property type="entry name" value="Cryptochrome/photolyase FAD-binding domain"/>
    <property type="match status" value="1"/>
</dbReference>
<reference evidence="16 17" key="1">
    <citation type="submission" date="2018-12" db="EMBL/GenBank/DDBJ databases">
        <authorList>
            <consortium name="Pathogen Informatics"/>
        </authorList>
    </citation>
    <scope>NUCLEOTIDE SEQUENCE [LARGE SCALE GENOMIC DNA]</scope>
    <source>
        <strain evidence="16 17">NCTC9419</strain>
    </source>
</reference>
<evidence type="ECO:0000256" key="2">
    <source>
        <dbReference type="ARBA" id="ARBA00005862"/>
    </source>
</evidence>
<evidence type="ECO:0000256" key="5">
    <source>
        <dbReference type="ARBA" id="ARBA00022630"/>
    </source>
</evidence>
<dbReference type="FunFam" id="1.10.579.10:FF:000003">
    <property type="entry name" value="Deoxyribodipyrimidine photo-lyase"/>
    <property type="match status" value="1"/>
</dbReference>
<evidence type="ECO:0000256" key="7">
    <source>
        <dbReference type="ARBA" id="ARBA00022991"/>
    </source>
</evidence>
<dbReference type="InterPro" id="IPR014729">
    <property type="entry name" value="Rossmann-like_a/b/a_fold"/>
</dbReference>
<comment type="cofactor">
    <cofactor evidence="1">
        <name>(6R)-5,10-methylene-5,6,7,8-tetrahydrofolate</name>
        <dbReference type="ChEBI" id="CHEBI:15636"/>
    </cofactor>
</comment>
<evidence type="ECO:0000256" key="10">
    <source>
        <dbReference type="ARBA" id="ARBA00059220"/>
    </source>
</evidence>
<comment type="cofactor">
    <cofactor evidence="12">
        <name>FAD</name>
        <dbReference type="ChEBI" id="CHEBI:57692"/>
    </cofactor>
    <text evidence="12">Binds 1 FAD per subunit.</text>
</comment>
<feature type="binding site" evidence="12">
    <location>
        <position position="275"/>
    </location>
    <ligand>
        <name>FAD</name>
        <dbReference type="ChEBI" id="CHEBI:57692"/>
    </ligand>
</feature>
<dbReference type="PRINTS" id="PR00147">
    <property type="entry name" value="DNAPHOTLYASE"/>
</dbReference>
<keyword evidence="7 14" id="KW-0157">Chromophore</keyword>
<keyword evidence="6 12" id="KW-0274">FAD</keyword>
<evidence type="ECO:0000256" key="13">
    <source>
        <dbReference type="PIRSR" id="PIRSR602081-2"/>
    </source>
</evidence>
<dbReference type="GO" id="GO:0000719">
    <property type="term" value="P:photoreactive repair"/>
    <property type="evidence" value="ECO:0007669"/>
    <property type="project" value="UniProtKB-ARBA"/>
</dbReference>
<evidence type="ECO:0000256" key="6">
    <source>
        <dbReference type="ARBA" id="ARBA00022827"/>
    </source>
</evidence>
<dbReference type="SUPFAM" id="SSF52425">
    <property type="entry name" value="Cryptochrome/photolyase, N-terminal domain"/>
    <property type="match status" value="1"/>
</dbReference>
<comment type="catalytic activity">
    <reaction evidence="9">
        <text>cyclobutadipyrimidine (in DNA) = 2 pyrimidine residues (in DNA).</text>
        <dbReference type="EC" id="4.1.99.3"/>
    </reaction>
</comment>
<dbReference type="InterPro" id="IPR005101">
    <property type="entry name" value="Cryptochr/Photolyase_FAD-bd"/>
</dbReference>
<evidence type="ECO:0000259" key="15">
    <source>
        <dbReference type="PROSITE" id="PS51645"/>
    </source>
</evidence>